<evidence type="ECO:0000313" key="8">
    <source>
        <dbReference type="Proteomes" id="UP000663873"/>
    </source>
</evidence>
<dbReference type="AlphaFoldDB" id="A0A817P2F9"/>
<keyword evidence="2 3" id="KW-0802">TPR repeat</keyword>
<evidence type="ECO:0000313" key="7">
    <source>
        <dbReference type="Proteomes" id="UP000663825"/>
    </source>
</evidence>
<sequence>MATSNNSRSKDNYKNRDVRRSFVANSLPPSTTESNVQNDNRINSADDNYETVVFIWFDPHENINTNLVGPLRMINDNVQTFTDSLACFDILKSSQQKLFLISSSTNNELIATVHSFVPVEAIFILNQNGDNIKGDFPKLFGIFTQQEELFRMLKEVYNTFEEVQLEEFTFEQDLVFLWSQLWKEDLRSRKISSNKAGLISLARRIYRDNPRIIETIEELEKSYRASDVITWCFRSPFPTRLLLHALRSHNKARLSACRFLYADASRFFQQHAKHKSTEQVYRGMKLSNELLAKFETHVGQVICTSGFFPCTKSRKNALTLASLPAYRPDLQPVLFKVDCDASSLFIEIPNKNSSPKIAFDVCTTFRIVYVNRGPMSIIKLKTTGEAGKKFALDYLENHPNETIQSLVDELLKPLKPPTPPPPPLPPPRPRTATLSPPRIPTPPPQPKSADLPISADEMKAQKYVEQGDIDLALITYRRIQPTTARILNAIGLLCADKKGDYNYALQCHQQALKLQEESSNEDISDTLTYLGNVYHSRGELDLTLEHHRRALTLRQKDPTTETVALVSNFIGVAKCHLARREHSEAINNAERALALQEVLVSLNEASIGATLILLGNIYQDSGDNIRALEMCTKALPLLERTVSDGSSILAELFFKLGTMQSSLGALTDAQRSLERSYKIYKRLVPRGHEDRMLAENELRRVLQLRQNSKQKSQTNP</sequence>
<dbReference type="SMART" id="SM00028">
    <property type="entry name" value="TPR"/>
    <property type="match status" value="5"/>
</dbReference>
<dbReference type="OrthoDB" id="10011126at2759"/>
<name>A0A817P2F9_9BILA</name>
<evidence type="ECO:0000313" key="6">
    <source>
        <dbReference type="EMBL" id="CAF4541160.1"/>
    </source>
</evidence>
<dbReference type="EMBL" id="CAJOBP010008776">
    <property type="protein sequence ID" value="CAF4541160.1"/>
    <property type="molecule type" value="Genomic_DNA"/>
</dbReference>
<proteinExistence type="predicted"/>
<dbReference type="SUPFAM" id="SSF48452">
    <property type="entry name" value="TPR-like"/>
    <property type="match status" value="1"/>
</dbReference>
<feature type="repeat" description="TPR" evidence="3">
    <location>
        <begin position="524"/>
        <end position="557"/>
    </location>
</feature>
<dbReference type="InterPro" id="IPR019734">
    <property type="entry name" value="TPR_rpt"/>
</dbReference>
<dbReference type="EMBL" id="CAJNXB010001131">
    <property type="protein sequence ID" value="CAF3136972.1"/>
    <property type="molecule type" value="Genomic_DNA"/>
</dbReference>
<feature type="region of interest" description="Disordered" evidence="4">
    <location>
        <begin position="1"/>
        <end position="42"/>
    </location>
</feature>
<feature type="compositionally biased region" description="Polar residues" evidence="4">
    <location>
        <begin position="23"/>
        <end position="42"/>
    </location>
</feature>
<dbReference type="Gene3D" id="1.25.40.10">
    <property type="entry name" value="Tetratricopeptide repeat domain"/>
    <property type="match status" value="2"/>
</dbReference>
<evidence type="ECO:0000256" key="3">
    <source>
        <dbReference type="PROSITE-ProRule" id="PRU00339"/>
    </source>
</evidence>
<feature type="compositionally biased region" description="Basic and acidic residues" evidence="4">
    <location>
        <begin position="8"/>
        <end position="20"/>
    </location>
</feature>
<reference evidence="5" key="1">
    <citation type="submission" date="2021-02" db="EMBL/GenBank/DDBJ databases">
        <authorList>
            <person name="Nowell W R."/>
        </authorList>
    </citation>
    <scope>NUCLEOTIDE SEQUENCE</scope>
</reference>
<evidence type="ECO:0000256" key="2">
    <source>
        <dbReference type="ARBA" id="ARBA00022803"/>
    </source>
</evidence>
<feature type="region of interest" description="Disordered" evidence="4">
    <location>
        <begin position="411"/>
        <end position="451"/>
    </location>
</feature>
<dbReference type="Pfam" id="PF13424">
    <property type="entry name" value="TPR_12"/>
    <property type="match status" value="2"/>
</dbReference>
<feature type="compositionally biased region" description="Pro residues" evidence="4">
    <location>
        <begin position="437"/>
        <end position="446"/>
    </location>
</feature>
<gene>
    <name evidence="5" type="ORF">TIS948_LOCUS8919</name>
    <name evidence="6" type="ORF">UJA718_LOCUS28770</name>
</gene>
<dbReference type="PROSITE" id="PS50005">
    <property type="entry name" value="TPR"/>
    <property type="match status" value="1"/>
</dbReference>
<accession>A0A817P2F9</accession>
<evidence type="ECO:0000313" key="5">
    <source>
        <dbReference type="EMBL" id="CAF3136972.1"/>
    </source>
</evidence>
<evidence type="ECO:0000256" key="4">
    <source>
        <dbReference type="SAM" id="MobiDB-lite"/>
    </source>
</evidence>
<comment type="caution">
    <text evidence="5">The sequence shown here is derived from an EMBL/GenBank/DDBJ whole genome shotgun (WGS) entry which is preliminary data.</text>
</comment>
<dbReference type="PANTHER" id="PTHR45641:SF19">
    <property type="entry name" value="NEPHROCYSTIN-3"/>
    <property type="match status" value="1"/>
</dbReference>
<organism evidence="5 7">
    <name type="scientific">Rotaria socialis</name>
    <dbReference type="NCBI Taxonomy" id="392032"/>
    <lineage>
        <taxon>Eukaryota</taxon>
        <taxon>Metazoa</taxon>
        <taxon>Spiralia</taxon>
        <taxon>Gnathifera</taxon>
        <taxon>Rotifera</taxon>
        <taxon>Eurotatoria</taxon>
        <taxon>Bdelloidea</taxon>
        <taxon>Philodinida</taxon>
        <taxon>Philodinidae</taxon>
        <taxon>Rotaria</taxon>
    </lineage>
</organism>
<dbReference type="PANTHER" id="PTHR45641">
    <property type="entry name" value="TETRATRICOPEPTIDE REPEAT PROTEIN (AFU_ORTHOLOGUE AFUA_6G03870)"/>
    <property type="match status" value="1"/>
</dbReference>
<dbReference type="Proteomes" id="UP000663825">
    <property type="component" value="Unassembled WGS sequence"/>
</dbReference>
<protein>
    <submittedName>
        <fullName evidence="5">Uncharacterized protein</fullName>
    </submittedName>
</protein>
<feature type="compositionally biased region" description="Pro residues" evidence="4">
    <location>
        <begin position="414"/>
        <end position="429"/>
    </location>
</feature>
<dbReference type="Proteomes" id="UP000663873">
    <property type="component" value="Unassembled WGS sequence"/>
</dbReference>
<evidence type="ECO:0000256" key="1">
    <source>
        <dbReference type="ARBA" id="ARBA00022737"/>
    </source>
</evidence>
<keyword evidence="8" id="KW-1185">Reference proteome</keyword>
<dbReference type="InterPro" id="IPR011990">
    <property type="entry name" value="TPR-like_helical_dom_sf"/>
</dbReference>
<keyword evidence="1" id="KW-0677">Repeat</keyword>